<sequence length="575" mass="65577">MSVSNGLCARCQVELETSQEGQRLPPLGSQKLSSCYIPSDAELAEIPSLLEAKHWQQDIDHYSCEIDRLSAILAALRARRDELQRDMDQYKAFISPFRRIPAEILTEIFSFCCCDGELNAYGLEISRDGIVATTLALSQTCSLWRSIVRFSPRLWSRLSVNLAYRGKGMEDLIKLYLHHSGDVPLDLNLFGHDTVIDEDHPEDHYAGRLTANGWSVLLSILQEHRRWYDVRVDCPCDILNDYRINIYACNPANGHFDTLRSLTLVCEFDAYFEENYLFRLLGGRNAPLLECLDTNLFIFEDDLDLQFSHLRKLTVRQNRSDWRLLDVFQKCTNLKEATILTDSLEIDDGDQQGIVIHEKLRSLKIEGVGQMPFDAPLLALSFLTLPALTTLDLTTSAGSELLYGAKLHLTDMLVRSSCALQELRLSGELFESDEDLLDVLQLTPTVTCFVLNAHTQYRSYFTRNFFHNLTFDNARLAQSSGTLLPSLKKCRFAFRADDDRQTHDFLPDVVAILSMLASRRSLAREQLETFELSAHLFPDPDSRVWVRSLESAMCSLSKEKMILKTDVRFFLDAVI</sequence>
<proteinExistence type="predicted"/>
<dbReference type="Proteomes" id="UP001498398">
    <property type="component" value="Unassembled WGS sequence"/>
</dbReference>
<dbReference type="EMBL" id="JBANRG010000001">
    <property type="protein sequence ID" value="KAK7472409.1"/>
    <property type="molecule type" value="Genomic_DNA"/>
</dbReference>
<evidence type="ECO:0000256" key="1">
    <source>
        <dbReference type="SAM" id="Coils"/>
    </source>
</evidence>
<evidence type="ECO:0000313" key="3">
    <source>
        <dbReference type="Proteomes" id="UP001498398"/>
    </source>
</evidence>
<keyword evidence="1" id="KW-0175">Coiled coil</keyword>
<comment type="caution">
    <text evidence="2">The sequence shown here is derived from an EMBL/GenBank/DDBJ whole genome shotgun (WGS) entry which is preliminary data.</text>
</comment>
<accession>A0ABR1K4Q9</accession>
<feature type="coiled-coil region" evidence="1">
    <location>
        <begin position="59"/>
        <end position="93"/>
    </location>
</feature>
<dbReference type="Gene3D" id="1.20.1280.50">
    <property type="match status" value="1"/>
</dbReference>
<dbReference type="SUPFAM" id="SSF52047">
    <property type="entry name" value="RNI-like"/>
    <property type="match status" value="1"/>
</dbReference>
<protein>
    <recommendedName>
        <fullName evidence="4">F-box domain-containing protein</fullName>
    </recommendedName>
</protein>
<organism evidence="2 3">
    <name type="scientific">Marasmiellus scandens</name>
    <dbReference type="NCBI Taxonomy" id="2682957"/>
    <lineage>
        <taxon>Eukaryota</taxon>
        <taxon>Fungi</taxon>
        <taxon>Dikarya</taxon>
        <taxon>Basidiomycota</taxon>
        <taxon>Agaricomycotina</taxon>
        <taxon>Agaricomycetes</taxon>
        <taxon>Agaricomycetidae</taxon>
        <taxon>Agaricales</taxon>
        <taxon>Marasmiineae</taxon>
        <taxon>Omphalotaceae</taxon>
        <taxon>Marasmiellus</taxon>
    </lineage>
</organism>
<evidence type="ECO:0008006" key="4">
    <source>
        <dbReference type="Google" id="ProtNLM"/>
    </source>
</evidence>
<reference evidence="2 3" key="1">
    <citation type="submission" date="2024-01" db="EMBL/GenBank/DDBJ databases">
        <title>A draft genome for the cacao thread blight pathogen Marasmiellus scandens.</title>
        <authorList>
            <person name="Baruah I.K."/>
            <person name="Leung J."/>
            <person name="Bukari Y."/>
            <person name="Amoako-Attah I."/>
            <person name="Meinhardt L.W."/>
            <person name="Bailey B.A."/>
            <person name="Cohen S.P."/>
        </authorList>
    </citation>
    <scope>NUCLEOTIDE SEQUENCE [LARGE SCALE GENOMIC DNA]</scope>
    <source>
        <strain evidence="2 3">GH-19</strain>
    </source>
</reference>
<gene>
    <name evidence="2" type="ORF">VKT23_000523</name>
</gene>
<name>A0ABR1K4Q9_9AGAR</name>
<keyword evidence="3" id="KW-1185">Reference proteome</keyword>
<evidence type="ECO:0000313" key="2">
    <source>
        <dbReference type="EMBL" id="KAK7472409.1"/>
    </source>
</evidence>